<feature type="non-terminal residue" evidence="2">
    <location>
        <position position="361"/>
    </location>
</feature>
<dbReference type="AlphaFoldDB" id="A0A367JPJ5"/>
<reference evidence="2 3" key="1">
    <citation type="journal article" date="2018" name="G3 (Bethesda)">
        <title>Phylogenetic and Phylogenomic Definition of Rhizopus Species.</title>
        <authorList>
            <person name="Gryganskyi A.P."/>
            <person name="Golan J."/>
            <person name="Dolatabadi S."/>
            <person name="Mondo S."/>
            <person name="Robb S."/>
            <person name="Idnurm A."/>
            <person name="Muszewska A."/>
            <person name="Steczkiewicz K."/>
            <person name="Masonjones S."/>
            <person name="Liao H.L."/>
            <person name="Gajdeczka M.T."/>
            <person name="Anike F."/>
            <person name="Vuek A."/>
            <person name="Anishchenko I.M."/>
            <person name="Voigt K."/>
            <person name="de Hoog G.S."/>
            <person name="Smith M.E."/>
            <person name="Heitman J."/>
            <person name="Vilgalys R."/>
            <person name="Stajich J.E."/>
        </authorList>
    </citation>
    <scope>NUCLEOTIDE SEQUENCE [LARGE SCALE GENOMIC DNA]</scope>
    <source>
        <strain evidence="2 3">LSU 92-RS-03</strain>
    </source>
</reference>
<dbReference type="EMBL" id="PJQM01002938">
    <property type="protein sequence ID" value="RCH91805.1"/>
    <property type="molecule type" value="Genomic_DNA"/>
</dbReference>
<evidence type="ECO:0000313" key="2">
    <source>
        <dbReference type="EMBL" id="RCH91805.1"/>
    </source>
</evidence>
<proteinExistence type="predicted"/>
<accession>A0A367JPJ5</accession>
<feature type="region of interest" description="Disordered" evidence="1">
    <location>
        <begin position="111"/>
        <end position="136"/>
    </location>
</feature>
<protein>
    <submittedName>
        <fullName evidence="2">Uncharacterized protein</fullName>
    </submittedName>
</protein>
<dbReference type="STRING" id="4846.A0A367JPJ5"/>
<sequence>MSEQDIVPRNGNIEKKCASNVAKVTLEGKCILDQIIKIAKLDNDNAKELQVLNLQFYGLKDAIISIRFEKREMEFVSEKIIVSRKAFFLPFQDQDMIAKMVLPLKNNFGSLPPDKGSNTNPNSSQSSTDYSTQPSQNISGVSIQPAFTSYAHVTSAPPVRKISSRNSANLRTEASLFRSFDSDNQTLSSPSVIHRTGTTDNSIFYHIPHHLKHMRVAFSIALSDKFPFGIGLGLTTQGDSKGTIVEVTLASKEACEEAITTPLSVEDQNFSAFPAVHPNRALMKVNLSKIPIMPIDKLKTKLLNNFARYGLVHELVIFFDDWGQRWFSGNGCVYLERPANSEIQFEKLTYKIPLDDDHSCL</sequence>
<dbReference type="Proteomes" id="UP000253551">
    <property type="component" value="Unassembled WGS sequence"/>
</dbReference>
<name>A0A367JPJ5_RHIST</name>
<dbReference type="OrthoDB" id="2202398at2759"/>
<organism evidence="2 3">
    <name type="scientific">Rhizopus stolonifer</name>
    <name type="common">Rhizopus nigricans</name>
    <dbReference type="NCBI Taxonomy" id="4846"/>
    <lineage>
        <taxon>Eukaryota</taxon>
        <taxon>Fungi</taxon>
        <taxon>Fungi incertae sedis</taxon>
        <taxon>Mucoromycota</taxon>
        <taxon>Mucoromycotina</taxon>
        <taxon>Mucoromycetes</taxon>
        <taxon>Mucorales</taxon>
        <taxon>Mucorineae</taxon>
        <taxon>Rhizopodaceae</taxon>
        <taxon>Rhizopus</taxon>
    </lineage>
</organism>
<evidence type="ECO:0000313" key="3">
    <source>
        <dbReference type="Proteomes" id="UP000253551"/>
    </source>
</evidence>
<feature type="compositionally biased region" description="Low complexity" evidence="1">
    <location>
        <begin position="117"/>
        <end position="128"/>
    </location>
</feature>
<evidence type="ECO:0000256" key="1">
    <source>
        <dbReference type="SAM" id="MobiDB-lite"/>
    </source>
</evidence>
<comment type="caution">
    <text evidence="2">The sequence shown here is derived from an EMBL/GenBank/DDBJ whole genome shotgun (WGS) entry which is preliminary data.</text>
</comment>
<gene>
    <name evidence="2" type="ORF">CU098_005026</name>
</gene>
<keyword evidence="3" id="KW-1185">Reference proteome</keyword>